<dbReference type="RefSeq" id="WP_085544986.1">
    <property type="nucleotide sequence ID" value="NZ_FXBB01000022.1"/>
</dbReference>
<dbReference type="EMBL" id="FXBB01000022">
    <property type="protein sequence ID" value="SMG36949.1"/>
    <property type="molecule type" value="Genomic_DNA"/>
</dbReference>
<keyword evidence="3" id="KW-1185">Reference proteome</keyword>
<proteinExistence type="predicted"/>
<dbReference type="InterPro" id="IPR058588">
    <property type="entry name" value="E2-CBASS"/>
</dbReference>
<sequence length="144" mass="16560">MTYWYQTPNLKNRLSKESGVMAKKHPQFKLMEGDSQLDFAKKGSLFWAGKLRTNFGNVFNVAVVYPENYPYGEIKAFVMEFMKEKNSKHMYMDGHLCLYSNTHDGGKSQGVGMETTAPTIVAWTAAWLNAWEVYSRTGRWPGRE</sequence>
<dbReference type="AlphaFoldDB" id="A0A1X7K7G6"/>
<accession>A0A1X7K7G6</accession>
<dbReference type="Proteomes" id="UP000193355">
    <property type="component" value="Unassembled WGS sequence"/>
</dbReference>
<dbReference type="OrthoDB" id="5184421at2"/>
<gene>
    <name evidence="2" type="ORF">SAMN06275492_12238</name>
</gene>
<protein>
    <recommendedName>
        <fullName evidence="1">Type II CBASS E2 protein domain-containing protein</fullName>
    </recommendedName>
</protein>
<name>A0A1X7K7G6_9BACT</name>
<evidence type="ECO:0000313" key="3">
    <source>
        <dbReference type="Proteomes" id="UP000193355"/>
    </source>
</evidence>
<evidence type="ECO:0000313" key="2">
    <source>
        <dbReference type="EMBL" id="SMG36949.1"/>
    </source>
</evidence>
<dbReference type="Pfam" id="PF26395">
    <property type="entry name" value="E2-CBASS"/>
    <property type="match status" value="1"/>
</dbReference>
<organism evidence="2 3">
    <name type="scientific">Dethiosulfovibrio salsuginis</name>
    <dbReference type="NCBI Taxonomy" id="561720"/>
    <lineage>
        <taxon>Bacteria</taxon>
        <taxon>Thermotogati</taxon>
        <taxon>Synergistota</taxon>
        <taxon>Synergistia</taxon>
        <taxon>Synergistales</taxon>
        <taxon>Dethiosulfovibrionaceae</taxon>
        <taxon>Dethiosulfovibrio</taxon>
    </lineage>
</organism>
<dbReference type="STRING" id="561720.SAMN06275492_12238"/>
<reference evidence="3" key="1">
    <citation type="submission" date="2017-04" db="EMBL/GenBank/DDBJ databases">
        <authorList>
            <person name="Varghese N."/>
            <person name="Submissions S."/>
        </authorList>
    </citation>
    <scope>NUCLEOTIDE SEQUENCE [LARGE SCALE GENOMIC DNA]</scope>
    <source>
        <strain evidence="3">USBA 82</strain>
    </source>
</reference>
<feature type="domain" description="Type II CBASS E2 protein" evidence="1">
    <location>
        <begin position="39"/>
        <end position="143"/>
    </location>
</feature>
<evidence type="ECO:0000259" key="1">
    <source>
        <dbReference type="Pfam" id="PF26395"/>
    </source>
</evidence>